<accession>A0A6V8LKV5</accession>
<reference evidence="1 2" key="2">
    <citation type="submission" date="2020-05" db="EMBL/GenBank/DDBJ databases">
        <title>Draft genome sequence of Desulfovibrio sp. strainFSS-1.</title>
        <authorList>
            <person name="Shimoshige H."/>
            <person name="Kobayashi H."/>
            <person name="Maekawa T."/>
        </authorList>
    </citation>
    <scope>NUCLEOTIDE SEQUENCE [LARGE SCALE GENOMIC DNA]</scope>
    <source>
        <strain evidence="1 2">SIID29052-01</strain>
    </source>
</reference>
<evidence type="ECO:0000313" key="1">
    <source>
        <dbReference type="EMBL" id="GFK92314.1"/>
    </source>
</evidence>
<keyword evidence="2" id="KW-1185">Reference proteome</keyword>
<reference evidence="1 2" key="1">
    <citation type="submission" date="2020-04" db="EMBL/GenBank/DDBJ databases">
        <authorList>
            <consortium name="Desulfovibrio sp. FSS-1 genome sequencing consortium"/>
            <person name="Shimoshige H."/>
            <person name="Kobayashi H."/>
            <person name="Maekawa T."/>
        </authorList>
    </citation>
    <scope>NUCLEOTIDE SEQUENCE [LARGE SCALE GENOMIC DNA]</scope>
    <source>
        <strain evidence="1 2">SIID29052-01</strain>
    </source>
</reference>
<evidence type="ECO:0000313" key="2">
    <source>
        <dbReference type="Proteomes" id="UP000494245"/>
    </source>
</evidence>
<dbReference type="Proteomes" id="UP000494245">
    <property type="component" value="Unassembled WGS sequence"/>
</dbReference>
<dbReference type="EMBL" id="BLTE01000001">
    <property type="protein sequence ID" value="GFK92314.1"/>
    <property type="molecule type" value="Genomic_DNA"/>
</dbReference>
<comment type="caution">
    <text evidence="1">The sequence shown here is derived from an EMBL/GenBank/DDBJ whole genome shotgun (WGS) entry which is preliminary data.</text>
</comment>
<name>A0A6V8LKV5_9BACT</name>
<proteinExistence type="predicted"/>
<protein>
    <submittedName>
        <fullName evidence="1">Magnetosome protein Mad26</fullName>
    </submittedName>
</protein>
<dbReference type="AlphaFoldDB" id="A0A6V8LKV5"/>
<gene>
    <name evidence="1" type="primary">mad26</name>
    <name evidence="1" type="ORF">NNJEOMEG_00137</name>
</gene>
<organism evidence="1 2">
    <name type="scientific">Fundidesulfovibrio magnetotacticus</name>
    <dbReference type="NCBI Taxonomy" id="2730080"/>
    <lineage>
        <taxon>Bacteria</taxon>
        <taxon>Pseudomonadati</taxon>
        <taxon>Thermodesulfobacteriota</taxon>
        <taxon>Desulfovibrionia</taxon>
        <taxon>Desulfovibrionales</taxon>
        <taxon>Desulfovibrionaceae</taxon>
        <taxon>Fundidesulfovibrio</taxon>
    </lineage>
</organism>
<sequence length="96" mass="10576">MEAIGEARRRACDARAEAQASSALKAAILSDLRELQAERERVVAKLASIKDGLKRIESEKTGIMPVGKRQSELLGKAHSLIKEAHNRMELSIILNK</sequence>